<dbReference type="Proteomes" id="UP001611494">
    <property type="component" value="Unassembled WGS sequence"/>
</dbReference>
<protein>
    <submittedName>
        <fullName evidence="2">Uncharacterized protein</fullName>
    </submittedName>
</protein>
<evidence type="ECO:0000313" key="2">
    <source>
        <dbReference type="EMBL" id="MFI2229846.1"/>
    </source>
</evidence>
<gene>
    <name evidence="2" type="ORF">ACH49Z_08340</name>
</gene>
<dbReference type="RefSeq" id="WP_357413960.1">
    <property type="nucleotide sequence ID" value="NZ_JBFAAV010000005.1"/>
</dbReference>
<evidence type="ECO:0000313" key="3">
    <source>
        <dbReference type="Proteomes" id="UP001611494"/>
    </source>
</evidence>
<organism evidence="2 3">
    <name type="scientific">Nocardia testacea</name>
    <dbReference type="NCBI Taxonomy" id="248551"/>
    <lineage>
        <taxon>Bacteria</taxon>
        <taxon>Bacillati</taxon>
        <taxon>Actinomycetota</taxon>
        <taxon>Actinomycetes</taxon>
        <taxon>Mycobacteriales</taxon>
        <taxon>Nocardiaceae</taxon>
        <taxon>Nocardia</taxon>
    </lineage>
</organism>
<keyword evidence="1" id="KW-0472">Membrane</keyword>
<feature type="transmembrane region" description="Helical" evidence="1">
    <location>
        <begin position="34"/>
        <end position="55"/>
    </location>
</feature>
<keyword evidence="1" id="KW-0812">Transmembrane</keyword>
<sequence length="198" mass="21501">MRAVLFWIGLAAWGAGFGYHWWRPGLWLLDLVAIPVMAVLYSGGFAMVTVALVGGSRRPRTIVVALLAVLTALMALVNPGWRVAPKTWFLLHRPLFEVARTVEPGDDYYGAKLPAPLRFLSAAGRLSGPRVVIGEERFDRPDVRFFPQWIGIPDDAGGYLYSPAGSPAGADLYGAICADPVDLGDGWWMCGMSSHTGL</sequence>
<keyword evidence="3" id="KW-1185">Reference proteome</keyword>
<comment type="caution">
    <text evidence="2">The sequence shown here is derived from an EMBL/GenBank/DDBJ whole genome shotgun (WGS) entry which is preliminary data.</text>
</comment>
<reference evidence="2 3" key="1">
    <citation type="submission" date="2024-10" db="EMBL/GenBank/DDBJ databases">
        <title>The Natural Products Discovery Center: Release of the First 8490 Sequenced Strains for Exploring Actinobacteria Biosynthetic Diversity.</title>
        <authorList>
            <person name="Kalkreuter E."/>
            <person name="Kautsar S.A."/>
            <person name="Yang D."/>
            <person name="Bader C.D."/>
            <person name="Teijaro C.N."/>
            <person name="Fluegel L."/>
            <person name="Davis C.M."/>
            <person name="Simpson J.R."/>
            <person name="Lauterbach L."/>
            <person name="Steele A.D."/>
            <person name="Gui C."/>
            <person name="Meng S."/>
            <person name="Li G."/>
            <person name="Viehrig K."/>
            <person name="Ye F."/>
            <person name="Su P."/>
            <person name="Kiefer A.F."/>
            <person name="Nichols A."/>
            <person name="Cepeda A.J."/>
            <person name="Yan W."/>
            <person name="Fan B."/>
            <person name="Jiang Y."/>
            <person name="Adhikari A."/>
            <person name="Zheng C.-J."/>
            <person name="Schuster L."/>
            <person name="Cowan T.M."/>
            <person name="Smanski M.J."/>
            <person name="Chevrette M.G."/>
            <person name="De Carvalho L.P.S."/>
            <person name="Shen B."/>
        </authorList>
    </citation>
    <scope>NUCLEOTIDE SEQUENCE [LARGE SCALE GENOMIC DNA]</scope>
    <source>
        <strain evidence="2 3">NPDC019377</strain>
    </source>
</reference>
<keyword evidence="1" id="KW-1133">Transmembrane helix</keyword>
<accession>A0ABW7VWV3</accession>
<name>A0ABW7VWV3_9NOCA</name>
<proteinExistence type="predicted"/>
<dbReference type="EMBL" id="JBIRYL010000001">
    <property type="protein sequence ID" value="MFI2229846.1"/>
    <property type="molecule type" value="Genomic_DNA"/>
</dbReference>
<evidence type="ECO:0000256" key="1">
    <source>
        <dbReference type="SAM" id="Phobius"/>
    </source>
</evidence>
<feature type="transmembrane region" description="Helical" evidence="1">
    <location>
        <begin position="62"/>
        <end position="81"/>
    </location>
</feature>